<keyword evidence="3" id="KW-1185">Reference proteome</keyword>
<sequence>MFARTPRLLLRPGWADDAPALARVLADKQIVMQLANAPWPYGLEEAEAFLSSPRDPVLPTFLIVRRTEGAPELVGACGLARRPSGAVELGYWIARAHWGKGFASEAARAVIEIARTLGLRQLEASHAIDNPASGRVLEKLGFSATGITAPRLSCARGEVECKMYRLQLAAMQPAKVAA</sequence>
<organism evidence="2 3">
    <name type="scientific">Sphingomicrobium lutaoense</name>
    <dbReference type="NCBI Taxonomy" id="515949"/>
    <lineage>
        <taxon>Bacteria</taxon>
        <taxon>Pseudomonadati</taxon>
        <taxon>Pseudomonadota</taxon>
        <taxon>Alphaproteobacteria</taxon>
        <taxon>Sphingomonadales</taxon>
        <taxon>Sphingomonadaceae</taxon>
        <taxon>Sphingomicrobium</taxon>
    </lineage>
</organism>
<comment type="caution">
    <text evidence="2">The sequence shown here is derived from an EMBL/GenBank/DDBJ whole genome shotgun (WGS) entry which is preliminary data.</text>
</comment>
<dbReference type="PANTHER" id="PTHR43792">
    <property type="entry name" value="GNAT FAMILY, PUTATIVE (AFU_ORTHOLOGUE AFUA_3G00765)-RELATED-RELATED"/>
    <property type="match status" value="1"/>
</dbReference>
<dbReference type="PROSITE" id="PS51186">
    <property type="entry name" value="GNAT"/>
    <property type="match status" value="1"/>
</dbReference>
<dbReference type="Gene3D" id="3.40.630.30">
    <property type="match status" value="1"/>
</dbReference>
<dbReference type="RefSeq" id="WP_183932456.1">
    <property type="nucleotide sequence ID" value="NZ_JACICF010000001.1"/>
</dbReference>
<name>A0A839Z0P8_9SPHN</name>
<protein>
    <submittedName>
        <fullName evidence="2">RimJ/RimL family protein N-acetyltransferase</fullName>
    </submittedName>
</protein>
<evidence type="ECO:0000313" key="2">
    <source>
        <dbReference type="EMBL" id="MBB3763135.1"/>
    </source>
</evidence>
<evidence type="ECO:0000313" key="3">
    <source>
        <dbReference type="Proteomes" id="UP000578569"/>
    </source>
</evidence>
<dbReference type="SUPFAM" id="SSF55729">
    <property type="entry name" value="Acyl-CoA N-acyltransferases (Nat)"/>
    <property type="match status" value="1"/>
</dbReference>
<dbReference type="AlphaFoldDB" id="A0A839Z0P8"/>
<accession>A0A839Z0P8</accession>
<dbReference type="Pfam" id="PF13302">
    <property type="entry name" value="Acetyltransf_3"/>
    <property type="match status" value="1"/>
</dbReference>
<dbReference type="InterPro" id="IPR000182">
    <property type="entry name" value="GNAT_dom"/>
</dbReference>
<keyword evidence="2" id="KW-0808">Transferase</keyword>
<dbReference type="InterPro" id="IPR051531">
    <property type="entry name" value="N-acetyltransferase"/>
</dbReference>
<dbReference type="Proteomes" id="UP000578569">
    <property type="component" value="Unassembled WGS sequence"/>
</dbReference>
<reference evidence="2 3" key="1">
    <citation type="submission" date="2020-08" db="EMBL/GenBank/DDBJ databases">
        <title>Genomic Encyclopedia of Type Strains, Phase IV (KMG-IV): sequencing the most valuable type-strain genomes for metagenomic binning, comparative biology and taxonomic classification.</title>
        <authorList>
            <person name="Goeker M."/>
        </authorList>
    </citation>
    <scope>NUCLEOTIDE SEQUENCE [LARGE SCALE GENOMIC DNA]</scope>
    <source>
        <strain evidence="2 3">DSM 24194</strain>
    </source>
</reference>
<dbReference type="InterPro" id="IPR016181">
    <property type="entry name" value="Acyl_CoA_acyltransferase"/>
</dbReference>
<proteinExistence type="predicted"/>
<gene>
    <name evidence="2" type="ORF">FHS50_000158</name>
</gene>
<evidence type="ECO:0000259" key="1">
    <source>
        <dbReference type="PROSITE" id="PS51186"/>
    </source>
</evidence>
<dbReference type="GO" id="GO:0016747">
    <property type="term" value="F:acyltransferase activity, transferring groups other than amino-acyl groups"/>
    <property type="evidence" value="ECO:0007669"/>
    <property type="project" value="InterPro"/>
</dbReference>
<feature type="domain" description="N-acetyltransferase" evidence="1">
    <location>
        <begin position="19"/>
        <end position="171"/>
    </location>
</feature>
<dbReference type="EMBL" id="JACICF010000001">
    <property type="protein sequence ID" value="MBB3763135.1"/>
    <property type="molecule type" value="Genomic_DNA"/>
</dbReference>